<evidence type="ECO:0000313" key="2">
    <source>
        <dbReference type="Proteomes" id="UP001186974"/>
    </source>
</evidence>
<accession>A0ACC3DL49</accession>
<keyword evidence="2" id="KW-1185">Reference proteome</keyword>
<name>A0ACC3DL49_9PEZI</name>
<sequence>MAFAEHCRHILEIDLYGCRMLEDDAVTSLISEGQQLRELRLAHCSRLTDYAFLNLPGDMTFDSLRILDLTDCGELQDAGVQKIVTAAPRLRNLVLAKCRQLTDRAVLAITKLGKNLHYIHLGHCARITDTGVLQLIKLCNRIRYIDLACCSNLTDKSIEQLATLPKLKRIGLVKCSNITDRSILALAKPKSLGYHGPMIPSALERVHLSYCTMLTLQSQGIHHLLNNCPRLTHLSLTGVQAFLREDLLVFCREAPPEFNDHQRDVFCVFSGNGVTRLRDYLNEEHSLHQYDTDGTMYDDGNMMINIGINGDMDQTMGGVLVNMPPNLPVHISQHVANAFAQHLHQNQHQNQNQVTAMMGAADINANNNDDIDEDFGEDSEVMGVD</sequence>
<comment type="caution">
    <text evidence="1">The sequence shown here is derived from an EMBL/GenBank/DDBJ whole genome shotgun (WGS) entry which is preliminary data.</text>
</comment>
<dbReference type="Proteomes" id="UP001186974">
    <property type="component" value="Unassembled WGS sequence"/>
</dbReference>
<evidence type="ECO:0000313" key="1">
    <source>
        <dbReference type="EMBL" id="KAK3077317.1"/>
    </source>
</evidence>
<organism evidence="1 2">
    <name type="scientific">Coniosporium uncinatum</name>
    <dbReference type="NCBI Taxonomy" id="93489"/>
    <lineage>
        <taxon>Eukaryota</taxon>
        <taxon>Fungi</taxon>
        <taxon>Dikarya</taxon>
        <taxon>Ascomycota</taxon>
        <taxon>Pezizomycotina</taxon>
        <taxon>Dothideomycetes</taxon>
        <taxon>Dothideomycetes incertae sedis</taxon>
        <taxon>Coniosporium</taxon>
    </lineage>
</organism>
<reference evidence="1" key="1">
    <citation type="submission" date="2024-09" db="EMBL/GenBank/DDBJ databases">
        <title>Black Yeasts Isolated from many extreme environments.</title>
        <authorList>
            <person name="Coleine C."/>
            <person name="Stajich J.E."/>
            <person name="Selbmann L."/>
        </authorList>
    </citation>
    <scope>NUCLEOTIDE SEQUENCE</scope>
    <source>
        <strain evidence="1">CCFEE 5737</strain>
    </source>
</reference>
<dbReference type="EMBL" id="JAWDJW010002984">
    <property type="protein sequence ID" value="KAK3077317.1"/>
    <property type="molecule type" value="Genomic_DNA"/>
</dbReference>
<proteinExistence type="predicted"/>
<gene>
    <name evidence="1" type="ORF">LTS18_010596</name>
</gene>
<protein>
    <submittedName>
        <fullName evidence="1">Uncharacterized protein</fullName>
    </submittedName>
</protein>